<evidence type="ECO:0000313" key="2">
    <source>
        <dbReference type="Proteomes" id="UP000814033"/>
    </source>
</evidence>
<protein>
    <submittedName>
        <fullName evidence="1">Uncharacterized protein</fullName>
    </submittedName>
</protein>
<organism evidence="1 2">
    <name type="scientific">Auriscalpium vulgare</name>
    <dbReference type="NCBI Taxonomy" id="40419"/>
    <lineage>
        <taxon>Eukaryota</taxon>
        <taxon>Fungi</taxon>
        <taxon>Dikarya</taxon>
        <taxon>Basidiomycota</taxon>
        <taxon>Agaricomycotina</taxon>
        <taxon>Agaricomycetes</taxon>
        <taxon>Russulales</taxon>
        <taxon>Auriscalpiaceae</taxon>
        <taxon>Auriscalpium</taxon>
    </lineage>
</organism>
<name>A0ACB8SC93_9AGAM</name>
<dbReference type="Proteomes" id="UP000814033">
    <property type="component" value="Unassembled WGS sequence"/>
</dbReference>
<comment type="caution">
    <text evidence="1">The sequence shown here is derived from an EMBL/GenBank/DDBJ whole genome shotgun (WGS) entry which is preliminary data.</text>
</comment>
<reference evidence="1" key="1">
    <citation type="submission" date="2021-02" db="EMBL/GenBank/DDBJ databases">
        <authorList>
            <consortium name="DOE Joint Genome Institute"/>
            <person name="Ahrendt S."/>
            <person name="Looney B.P."/>
            <person name="Miyauchi S."/>
            <person name="Morin E."/>
            <person name="Drula E."/>
            <person name="Courty P.E."/>
            <person name="Chicoki N."/>
            <person name="Fauchery L."/>
            <person name="Kohler A."/>
            <person name="Kuo A."/>
            <person name="Labutti K."/>
            <person name="Pangilinan J."/>
            <person name="Lipzen A."/>
            <person name="Riley R."/>
            <person name="Andreopoulos W."/>
            <person name="He G."/>
            <person name="Johnson J."/>
            <person name="Barry K.W."/>
            <person name="Grigoriev I.V."/>
            <person name="Nagy L."/>
            <person name="Hibbett D."/>
            <person name="Henrissat B."/>
            <person name="Matheny P.B."/>
            <person name="Labbe J."/>
            <person name="Martin F."/>
        </authorList>
    </citation>
    <scope>NUCLEOTIDE SEQUENCE</scope>
    <source>
        <strain evidence="1">FP105234-sp</strain>
    </source>
</reference>
<proteinExistence type="predicted"/>
<evidence type="ECO:0000313" key="1">
    <source>
        <dbReference type="EMBL" id="KAI0053939.1"/>
    </source>
</evidence>
<accession>A0ACB8SC93</accession>
<gene>
    <name evidence="1" type="ORF">FA95DRAFT_17673</name>
</gene>
<sequence>MHCYRCEWEQNDVSVSLRTKKQPSYASTAEARQLGAKMTRTRDARERWHGICLRERRLHCMLLCRAFLLSRAACVLQGTEYIRDGGLLHSRDNYGLCSTMRMSFAPNTYDSGSPDASALYLLNAIRHRHWSYALLHRGDISPCPCHRLLDSYLDSMHLNMIGQMNRLFHLTSVTECQTHMAAFPMVQRNCQLTGTDSIAVMTRDGS</sequence>
<keyword evidence="2" id="KW-1185">Reference proteome</keyword>
<reference evidence="1" key="2">
    <citation type="journal article" date="2022" name="New Phytol.">
        <title>Evolutionary transition to the ectomycorrhizal habit in the genomes of a hyperdiverse lineage of mushroom-forming fungi.</title>
        <authorList>
            <person name="Looney B."/>
            <person name="Miyauchi S."/>
            <person name="Morin E."/>
            <person name="Drula E."/>
            <person name="Courty P.E."/>
            <person name="Kohler A."/>
            <person name="Kuo A."/>
            <person name="LaButti K."/>
            <person name="Pangilinan J."/>
            <person name="Lipzen A."/>
            <person name="Riley R."/>
            <person name="Andreopoulos W."/>
            <person name="He G."/>
            <person name="Johnson J."/>
            <person name="Nolan M."/>
            <person name="Tritt A."/>
            <person name="Barry K.W."/>
            <person name="Grigoriev I.V."/>
            <person name="Nagy L.G."/>
            <person name="Hibbett D."/>
            <person name="Henrissat B."/>
            <person name="Matheny P.B."/>
            <person name="Labbe J."/>
            <person name="Martin F.M."/>
        </authorList>
    </citation>
    <scope>NUCLEOTIDE SEQUENCE</scope>
    <source>
        <strain evidence="1">FP105234-sp</strain>
    </source>
</reference>
<dbReference type="EMBL" id="MU275838">
    <property type="protein sequence ID" value="KAI0053939.1"/>
    <property type="molecule type" value="Genomic_DNA"/>
</dbReference>